<name>A0AC34FGV0_9BILA</name>
<evidence type="ECO:0000313" key="1">
    <source>
        <dbReference type="Proteomes" id="UP000887579"/>
    </source>
</evidence>
<sequence>NPFELPRQQNEDISEPEVMQFKASQHLLNPNESNSIDENVPLEKLFENFSFGLGKALDVVKEQQSDYHNPFGGFFQQQKVPKEKPKPLKVVEPTPVELTASQKMIISFEKMTIKDDVFDEVAERNAKTFSHLTFWKYSRHKYPPSSFTHKIWYFDAEDVIPQRYWYCHDTTIAKYIDPHLESLKRWIQRQQIKEMKIMFLNKEKKVAVSHCINFPDAVEGALARNILGLKSQVEGLKKNLGDYLHNFEHSHTYDVAANKLHEFKITFKFQKNISGKVRDGEHKWIEISCYKPVSKRYQVFDGHDDKISIGSDSEGSETENTEENKTEKDETGKDKTEKDETVEIKTEQIKTEGIKTEEIETEEIETEEIETEEIETEEIETEKIKTETDETETDETEEEDEEEVDEICKLQIRCQRYFPHDIKFF</sequence>
<dbReference type="WBParaSite" id="ES5_v2.g16458.t1">
    <property type="protein sequence ID" value="ES5_v2.g16458.t1"/>
    <property type="gene ID" value="ES5_v2.g16458"/>
</dbReference>
<proteinExistence type="predicted"/>
<accession>A0AC34FGV0</accession>
<dbReference type="Proteomes" id="UP000887579">
    <property type="component" value="Unplaced"/>
</dbReference>
<reference evidence="2" key="1">
    <citation type="submission" date="2022-11" db="UniProtKB">
        <authorList>
            <consortium name="WormBaseParasite"/>
        </authorList>
    </citation>
    <scope>IDENTIFICATION</scope>
</reference>
<evidence type="ECO:0000313" key="2">
    <source>
        <dbReference type="WBParaSite" id="ES5_v2.g16458.t1"/>
    </source>
</evidence>
<organism evidence="1 2">
    <name type="scientific">Panagrolaimus sp. ES5</name>
    <dbReference type="NCBI Taxonomy" id="591445"/>
    <lineage>
        <taxon>Eukaryota</taxon>
        <taxon>Metazoa</taxon>
        <taxon>Ecdysozoa</taxon>
        <taxon>Nematoda</taxon>
        <taxon>Chromadorea</taxon>
        <taxon>Rhabditida</taxon>
        <taxon>Tylenchina</taxon>
        <taxon>Panagrolaimomorpha</taxon>
        <taxon>Panagrolaimoidea</taxon>
        <taxon>Panagrolaimidae</taxon>
        <taxon>Panagrolaimus</taxon>
    </lineage>
</organism>
<protein>
    <submittedName>
        <fullName evidence="2">Uncharacterized protein</fullName>
    </submittedName>
</protein>